<accession>A0A806TCP7</accession>
<sequence length="121" mass="11964">MKKLTKIACSLAVVGVLSTTSAYAATSSVHVGGSNVAPTGGKISASKIGHTGQNYGSVTFATYAKKVNSVLADSTVSSASLGGGDEYAVNLSPGSGKYYVKAKVTGSGAAYASGVTSVYSR</sequence>
<feature type="signal peptide" evidence="1">
    <location>
        <begin position="1"/>
        <end position="24"/>
    </location>
</feature>
<organism evidence="2 3">
    <name type="scientific">Priestia megaterium Q3</name>
    <dbReference type="NCBI Taxonomy" id="1452722"/>
    <lineage>
        <taxon>Bacteria</taxon>
        <taxon>Bacillati</taxon>
        <taxon>Bacillota</taxon>
        <taxon>Bacilli</taxon>
        <taxon>Bacillales</taxon>
        <taxon>Bacillaceae</taxon>
        <taxon>Priestia</taxon>
    </lineage>
</organism>
<proteinExistence type="predicted"/>
<protein>
    <submittedName>
        <fullName evidence="2">Uncharacterized protein</fullName>
    </submittedName>
</protein>
<gene>
    <name evidence="2" type="ORF">AS52_00768</name>
</gene>
<dbReference type="RefSeq" id="WP_033578072.1">
    <property type="nucleotide sequence ID" value="NZ_CP010586.1"/>
</dbReference>
<dbReference type="AlphaFoldDB" id="A0A806TCP7"/>
<evidence type="ECO:0000313" key="3">
    <source>
        <dbReference type="Proteomes" id="UP000036410"/>
    </source>
</evidence>
<evidence type="ECO:0000256" key="1">
    <source>
        <dbReference type="SAM" id="SignalP"/>
    </source>
</evidence>
<dbReference type="EMBL" id="CP010586">
    <property type="protein sequence ID" value="AKP75734.1"/>
    <property type="molecule type" value="Genomic_DNA"/>
</dbReference>
<dbReference type="Proteomes" id="UP000036410">
    <property type="component" value="Chromosome"/>
</dbReference>
<keyword evidence="1" id="KW-0732">Signal</keyword>
<name>A0A806TCP7_PRIMG</name>
<reference evidence="2 3" key="1">
    <citation type="submission" date="2015-01" db="EMBL/GenBank/DDBJ databases">
        <title>Genome sequence of bacillus megaterium Q3.</title>
        <authorList>
            <person name="Wang Y."/>
            <person name="Luo K."/>
            <person name="Bai L."/>
            <person name="Luo F."/>
        </authorList>
    </citation>
    <scope>NUCLEOTIDE SEQUENCE [LARGE SCALE GENOMIC DNA]</scope>
    <source>
        <strain evidence="2 3">Q3</strain>
    </source>
</reference>
<evidence type="ECO:0000313" key="2">
    <source>
        <dbReference type="EMBL" id="AKP75734.1"/>
    </source>
</evidence>
<feature type="chain" id="PRO_5032555589" evidence="1">
    <location>
        <begin position="25"/>
        <end position="121"/>
    </location>
</feature>